<dbReference type="HOGENOM" id="CLU_2832184_0_0_1"/>
<keyword evidence="2" id="KW-1185">Reference proteome</keyword>
<evidence type="ECO:0000313" key="1">
    <source>
        <dbReference type="EMBL" id="KIO09593.1"/>
    </source>
</evidence>
<reference evidence="2" key="2">
    <citation type="submission" date="2015-01" db="EMBL/GenBank/DDBJ databases">
        <title>Evolutionary Origins and Diversification of the Mycorrhizal Mutualists.</title>
        <authorList>
            <consortium name="DOE Joint Genome Institute"/>
            <consortium name="Mycorrhizal Genomics Consortium"/>
            <person name="Kohler A."/>
            <person name="Kuo A."/>
            <person name="Nagy L.G."/>
            <person name="Floudas D."/>
            <person name="Copeland A."/>
            <person name="Barry K.W."/>
            <person name="Cichocki N."/>
            <person name="Veneault-Fourrey C."/>
            <person name="LaButti K."/>
            <person name="Lindquist E.A."/>
            <person name="Lipzen A."/>
            <person name="Lundell T."/>
            <person name="Morin E."/>
            <person name="Murat C."/>
            <person name="Riley R."/>
            <person name="Ohm R."/>
            <person name="Sun H."/>
            <person name="Tunlid A."/>
            <person name="Henrissat B."/>
            <person name="Grigoriev I.V."/>
            <person name="Hibbett D.S."/>
            <person name="Martin F."/>
        </authorList>
    </citation>
    <scope>NUCLEOTIDE SEQUENCE [LARGE SCALE GENOMIC DNA]</scope>
    <source>
        <strain evidence="2">Marx 270</strain>
    </source>
</reference>
<proteinExistence type="predicted"/>
<dbReference type="InParanoid" id="A0A0C3JKC2"/>
<sequence>MACLGLSRQPPSDNARKWRLRARYYQNQLALDPGVAPWQSATEVVQDLKVRLAPCVATFLRSTGMH</sequence>
<evidence type="ECO:0000313" key="2">
    <source>
        <dbReference type="Proteomes" id="UP000054217"/>
    </source>
</evidence>
<protein>
    <submittedName>
        <fullName evidence="1">Uncharacterized protein</fullName>
    </submittedName>
</protein>
<accession>A0A0C3JKC2</accession>
<gene>
    <name evidence="1" type="ORF">M404DRAFT_996421</name>
</gene>
<dbReference type="AlphaFoldDB" id="A0A0C3JKC2"/>
<dbReference type="Proteomes" id="UP000054217">
    <property type="component" value="Unassembled WGS sequence"/>
</dbReference>
<dbReference type="EMBL" id="KN831954">
    <property type="protein sequence ID" value="KIO09593.1"/>
    <property type="molecule type" value="Genomic_DNA"/>
</dbReference>
<name>A0A0C3JKC2_PISTI</name>
<reference evidence="1 2" key="1">
    <citation type="submission" date="2014-04" db="EMBL/GenBank/DDBJ databases">
        <authorList>
            <consortium name="DOE Joint Genome Institute"/>
            <person name="Kuo A."/>
            <person name="Kohler A."/>
            <person name="Costa M.D."/>
            <person name="Nagy L.G."/>
            <person name="Floudas D."/>
            <person name="Copeland A."/>
            <person name="Barry K.W."/>
            <person name="Cichocki N."/>
            <person name="Veneault-Fourrey C."/>
            <person name="LaButti K."/>
            <person name="Lindquist E.A."/>
            <person name="Lipzen A."/>
            <person name="Lundell T."/>
            <person name="Morin E."/>
            <person name="Murat C."/>
            <person name="Sun H."/>
            <person name="Tunlid A."/>
            <person name="Henrissat B."/>
            <person name="Grigoriev I.V."/>
            <person name="Hibbett D.S."/>
            <person name="Martin F."/>
            <person name="Nordberg H.P."/>
            <person name="Cantor M.N."/>
            <person name="Hua S.X."/>
        </authorList>
    </citation>
    <scope>NUCLEOTIDE SEQUENCE [LARGE SCALE GENOMIC DNA]</scope>
    <source>
        <strain evidence="1 2">Marx 270</strain>
    </source>
</reference>
<organism evidence="1 2">
    <name type="scientific">Pisolithus tinctorius Marx 270</name>
    <dbReference type="NCBI Taxonomy" id="870435"/>
    <lineage>
        <taxon>Eukaryota</taxon>
        <taxon>Fungi</taxon>
        <taxon>Dikarya</taxon>
        <taxon>Basidiomycota</taxon>
        <taxon>Agaricomycotina</taxon>
        <taxon>Agaricomycetes</taxon>
        <taxon>Agaricomycetidae</taxon>
        <taxon>Boletales</taxon>
        <taxon>Sclerodermatineae</taxon>
        <taxon>Pisolithaceae</taxon>
        <taxon>Pisolithus</taxon>
    </lineage>
</organism>